<dbReference type="InterPro" id="IPR003953">
    <property type="entry name" value="FAD-dep_OxRdtase_2_FAD-bd"/>
</dbReference>
<organism evidence="8 9">
    <name type="scientific">Labilithrix luteola</name>
    <dbReference type="NCBI Taxonomy" id="1391654"/>
    <lineage>
        <taxon>Bacteria</taxon>
        <taxon>Pseudomonadati</taxon>
        <taxon>Myxococcota</taxon>
        <taxon>Polyangia</taxon>
        <taxon>Polyangiales</taxon>
        <taxon>Labilitrichaceae</taxon>
        <taxon>Labilithrix</taxon>
    </lineage>
</organism>
<dbReference type="Proteomes" id="UP000064967">
    <property type="component" value="Chromosome"/>
</dbReference>
<dbReference type="EMBL" id="CP012333">
    <property type="protein sequence ID" value="AKV03103.1"/>
    <property type="molecule type" value="Genomic_DNA"/>
</dbReference>
<evidence type="ECO:0000313" key="9">
    <source>
        <dbReference type="Proteomes" id="UP000064967"/>
    </source>
</evidence>
<comment type="similarity">
    <text evidence="1">Belongs to the GMC oxidoreductase family.</text>
</comment>
<keyword evidence="3" id="KW-0274">FAD</keyword>
<evidence type="ECO:0000256" key="1">
    <source>
        <dbReference type="ARBA" id="ARBA00010790"/>
    </source>
</evidence>
<feature type="domain" description="FAD-dependent oxidoreductase 2 FAD-binding" evidence="6">
    <location>
        <begin position="10"/>
        <end position="53"/>
    </location>
</feature>
<evidence type="ECO:0000256" key="4">
    <source>
        <dbReference type="ARBA" id="ARBA00023002"/>
    </source>
</evidence>
<dbReference type="PATRIC" id="fig|1391654.3.peg.9891"/>
<evidence type="ECO:0000313" key="8">
    <source>
        <dbReference type="EMBL" id="AKV03103.1"/>
    </source>
</evidence>
<evidence type="ECO:0000256" key="2">
    <source>
        <dbReference type="ARBA" id="ARBA00022630"/>
    </source>
</evidence>
<feature type="domain" description="Glucose-methanol-choline oxidoreductase N-terminal" evidence="5">
    <location>
        <begin position="56"/>
        <end position="270"/>
    </location>
</feature>
<dbReference type="Pfam" id="PF00732">
    <property type="entry name" value="GMC_oxred_N"/>
    <property type="match status" value="1"/>
</dbReference>
<reference evidence="8 9" key="1">
    <citation type="submission" date="2015-08" db="EMBL/GenBank/DDBJ databases">
        <authorList>
            <person name="Babu N.S."/>
            <person name="Beckwith C.J."/>
            <person name="Beseler K.G."/>
            <person name="Brison A."/>
            <person name="Carone J.V."/>
            <person name="Caskin T.P."/>
            <person name="Diamond M."/>
            <person name="Durham M.E."/>
            <person name="Foxe J.M."/>
            <person name="Go M."/>
            <person name="Henderson B.A."/>
            <person name="Jones I.B."/>
            <person name="McGettigan J.A."/>
            <person name="Micheletti S.J."/>
            <person name="Nasrallah M.E."/>
            <person name="Ortiz D."/>
            <person name="Piller C.R."/>
            <person name="Privatt S.R."/>
            <person name="Schneider S.L."/>
            <person name="Sharp S."/>
            <person name="Smith T.C."/>
            <person name="Stanton J.D."/>
            <person name="Ullery H.E."/>
            <person name="Wilson R.J."/>
            <person name="Serrano M.G."/>
            <person name="Buck G."/>
            <person name="Lee V."/>
            <person name="Wang Y."/>
            <person name="Carvalho R."/>
            <person name="Voegtly L."/>
            <person name="Shi R."/>
            <person name="Duckworth R."/>
            <person name="Johnson A."/>
            <person name="Loviza R."/>
            <person name="Walstead R."/>
            <person name="Shah Z."/>
            <person name="Kiflezghi M."/>
            <person name="Wade K."/>
            <person name="Ball S.L."/>
            <person name="Bradley K.W."/>
            <person name="Asai D.J."/>
            <person name="Bowman C.A."/>
            <person name="Russell D.A."/>
            <person name="Pope W.H."/>
            <person name="Jacobs-Sera D."/>
            <person name="Hendrix R.W."/>
            <person name="Hatfull G.F."/>
        </authorList>
    </citation>
    <scope>NUCLEOTIDE SEQUENCE [LARGE SCALE GENOMIC DNA]</scope>
    <source>
        <strain evidence="8 9">DSM 27648</strain>
    </source>
</reference>
<dbReference type="PRINTS" id="PR00420">
    <property type="entry name" value="RNGMNOXGNASE"/>
</dbReference>
<accession>A0A0K1QBJ3</accession>
<gene>
    <name evidence="8" type="ORF">AKJ09_09766</name>
</gene>
<feature type="domain" description="Glucose-methanol-choline oxidoreductase C-terminal" evidence="7">
    <location>
        <begin position="358"/>
        <end position="477"/>
    </location>
</feature>
<dbReference type="AlphaFoldDB" id="A0A0K1QBJ3"/>
<dbReference type="Pfam" id="PF00890">
    <property type="entry name" value="FAD_binding_2"/>
    <property type="match status" value="1"/>
</dbReference>
<dbReference type="Pfam" id="PF05199">
    <property type="entry name" value="GMC_oxred_C"/>
    <property type="match status" value="1"/>
</dbReference>
<dbReference type="OrthoDB" id="337582at2"/>
<keyword evidence="4" id="KW-0560">Oxidoreductase</keyword>
<dbReference type="RefSeq" id="WP_146653924.1">
    <property type="nucleotide sequence ID" value="NZ_CP012333.1"/>
</dbReference>
<dbReference type="InterPro" id="IPR036188">
    <property type="entry name" value="FAD/NAD-bd_sf"/>
</dbReference>
<evidence type="ECO:0000256" key="3">
    <source>
        <dbReference type="ARBA" id="ARBA00022827"/>
    </source>
</evidence>
<dbReference type="GO" id="GO:0016614">
    <property type="term" value="F:oxidoreductase activity, acting on CH-OH group of donors"/>
    <property type="evidence" value="ECO:0007669"/>
    <property type="project" value="InterPro"/>
</dbReference>
<sequence length="489" mass="53275">MTERAVRTQVLIIGSGAGGSVTALEFARAGVDVTILEEGKRHDRTTDYALGTTESMKRLYRRRGMMPIVGRVPMGYVEGRCVGGSTEINSGFWHRTPREVLVRWRAQFDLEGASVEDLAPHFDWCEEQLSVGLSDRPWAKSTEIFARGADAMGWASKEVPRAATNCQNSNACATGCATGAKQGMSISLLPKAEAAGARLITGAHVKLLVKSGDRITGVLAELDDPESGTRRMVRIDAEHVFVCAGPTETPALLRRSGIKFHVGDTLLVHPMLKVVARFPERIDAYDNVLPLLQVREFWPEVSMGGAFFTPGHAALSLSDNWAPKRLQHLRNMAGYYVAVRGRGRGQVRPGVLGDDSTVLRYELADEDVVNLSDGLARLSELLLAAGAEEVFPSVQGLPSIKTERDAVRWLDDRIPRSALSLTTVHAFSTCPIGERVDRCAADSFGKMARFSNLYVNDASMLPDSPGVNPQGSVMAFARRNALHFLDAQS</sequence>
<keyword evidence="2" id="KW-0285">Flavoprotein</keyword>
<evidence type="ECO:0000259" key="7">
    <source>
        <dbReference type="Pfam" id="PF05199"/>
    </source>
</evidence>
<dbReference type="STRING" id="1391654.AKJ09_09766"/>
<dbReference type="PANTHER" id="PTHR46056">
    <property type="entry name" value="LONG-CHAIN-ALCOHOL OXIDASE"/>
    <property type="match status" value="1"/>
</dbReference>
<dbReference type="InterPro" id="IPR000172">
    <property type="entry name" value="GMC_OxRdtase_N"/>
</dbReference>
<dbReference type="Gene3D" id="3.50.50.60">
    <property type="entry name" value="FAD/NAD(P)-binding domain"/>
    <property type="match status" value="2"/>
</dbReference>
<protein>
    <submittedName>
        <fullName evidence="8">GMC oxidoreductase</fullName>
    </submittedName>
</protein>
<dbReference type="PANTHER" id="PTHR46056:SF12">
    <property type="entry name" value="LONG-CHAIN-ALCOHOL OXIDASE"/>
    <property type="match status" value="1"/>
</dbReference>
<evidence type="ECO:0000259" key="5">
    <source>
        <dbReference type="Pfam" id="PF00732"/>
    </source>
</evidence>
<dbReference type="KEGG" id="llu:AKJ09_09766"/>
<dbReference type="SUPFAM" id="SSF51905">
    <property type="entry name" value="FAD/NAD(P)-binding domain"/>
    <property type="match status" value="1"/>
</dbReference>
<evidence type="ECO:0000259" key="6">
    <source>
        <dbReference type="Pfam" id="PF00890"/>
    </source>
</evidence>
<proteinExistence type="inferred from homology"/>
<keyword evidence="9" id="KW-1185">Reference proteome</keyword>
<dbReference type="GO" id="GO:0050660">
    <property type="term" value="F:flavin adenine dinucleotide binding"/>
    <property type="evidence" value="ECO:0007669"/>
    <property type="project" value="InterPro"/>
</dbReference>
<dbReference type="InterPro" id="IPR007867">
    <property type="entry name" value="GMC_OxRtase_C"/>
</dbReference>
<name>A0A0K1QBJ3_9BACT</name>